<protein>
    <submittedName>
        <fullName evidence="1">Uncharacterized protein</fullName>
    </submittedName>
</protein>
<dbReference type="Proteomes" id="UP001079430">
    <property type="component" value="Unassembled WGS sequence"/>
</dbReference>
<sequence length="76" mass="8154">MIGSDAALFTCSSSGSAIEQAASILDIPVLKPSEAMFEAAIPQGRTHGDALHVPTGTRWHGIGFREEAARRSFRRD</sequence>
<accession>A0ABT4KAF5</accession>
<evidence type="ECO:0000313" key="1">
    <source>
        <dbReference type="EMBL" id="MCZ4088828.1"/>
    </source>
</evidence>
<keyword evidence="2" id="KW-1185">Reference proteome</keyword>
<organism evidence="1 2">
    <name type="scientific">Sinorhizobium psoraleae</name>
    <dbReference type="NCBI Taxonomy" id="520838"/>
    <lineage>
        <taxon>Bacteria</taxon>
        <taxon>Pseudomonadati</taxon>
        <taxon>Pseudomonadota</taxon>
        <taxon>Alphaproteobacteria</taxon>
        <taxon>Hyphomicrobiales</taxon>
        <taxon>Rhizobiaceae</taxon>
        <taxon>Sinorhizobium/Ensifer group</taxon>
        <taxon>Sinorhizobium</taxon>
    </lineage>
</organism>
<reference evidence="1" key="1">
    <citation type="submission" date="2022-10" db="EMBL/GenBank/DDBJ databases">
        <title>Whole genome sequencing of three plant growth promoting bacteria isolated from Vachellia tortilis subsp. raddiana in Morocco.</title>
        <authorList>
            <person name="Hnini M."/>
            <person name="Zouagui R."/>
            <person name="Zouagui H."/>
            <person name="Chemao Elfihri M.-W."/>
            <person name="Ibrahimi A."/>
            <person name="Sbabou L."/>
            <person name="Aurag J."/>
        </authorList>
    </citation>
    <scope>NUCLEOTIDE SEQUENCE</scope>
    <source>
        <strain evidence="1">LMR678</strain>
    </source>
</reference>
<dbReference type="RefSeq" id="WP_269274902.1">
    <property type="nucleotide sequence ID" value="NZ_JAPVOI010000002.1"/>
</dbReference>
<name>A0ABT4KAF5_9HYPH</name>
<proteinExistence type="predicted"/>
<dbReference type="EMBL" id="JAPVOI010000002">
    <property type="protein sequence ID" value="MCZ4088828.1"/>
    <property type="molecule type" value="Genomic_DNA"/>
</dbReference>
<comment type="caution">
    <text evidence="1">The sequence shown here is derived from an EMBL/GenBank/DDBJ whole genome shotgun (WGS) entry which is preliminary data.</text>
</comment>
<evidence type="ECO:0000313" key="2">
    <source>
        <dbReference type="Proteomes" id="UP001079430"/>
    </source>
</evidence>
<gene>
    <name evidence="1" type="ORF">O3W52_01690</name>
</gene>